<dbReference type="InterPro" id="IPR010310">
    <property type="entry name" value="T7SS_ESAT-6-like"/>
</dbReference>
<evidence type="ECO:0008006" key="4">
    <source>
        <dbReference type="Google" id="ProtNLM"/>
    </source>
</evidence>
<dbReference type="HOGENOM" id="CLU_151185_1_0_11"/>
<dbReference type="SUPFAM" id="SSF140453">
    <property type="entry name" value="EsxAB dimer-like"/>
    <property type="match status" value="1"/>
</dbReference>
<accession>D9WB60</accession>
<sequence length="126" mass="13254">MSGGQRLSDAHFVKFENDLGTASGHLAANVKTLYNALEAVQAGWKGGAAYRFGEAQRALNENHEAVRKLVDKIQEAVNLTRRAGGANDQELASTLGKVDVNGDKAGGGLDNSSPDGITHTSAVDKY</sequence>
<evidence type="ECO:0000313" key="3">
    <source>
        <dbReference type="Proteomes" id="UP000003963"/>
    </source>
</evidence>
<dbReference type="Proteomes" id="UP000003963">
    <property type="component" value="Unassembled WGS sequence"/>
</dbReference>
<protein>
    <recommendedName>
        <fullName evidence="4">WXG100 family type VII secretion target</fullName>
    </recommendedName>
</protein>
<reference evidence="2 3" key="1">
    <citation type="submission" date="2009-02" db="EMBL/GenBank/DDBJ databases">
        <title>Annotation of Streptomyces hygroscopicus strain ATCC 53653.</title>
        <authorList>
            <consortium name="The Broad Institute Genome Sequencing Platform"/>
            <consortium name="Broad Institute Microbial Sequencing Center"/>
            <person name="Fischbach M."/>
            <person name="Godfrey P."/>
            <person name="Ward D."/>
            <person name="Young S."/>
            <person name="Zeng Q."/>
            <person name="Koehrsen M."/>
            <person name="Alvarado L."/>
            <person name="Berlin A.M."/>
            <person name="Bochicchio J."/>
            <person name="Borenstein D."/>
            <person name="Chapman S.B."/>
            <person name="Chen Z."/>
            <person name="Engels R."/>
            <person name="Freedman E."/>
            <person name="Gellesch M."/>
            <person name="Goldberg J."/>
            <person name="Griggs A."/>
            <person name="Gujja S."/>
            <person name="Heilman E.R."/>
            <person name="Heiman D.I."/>
            <person name="Hepburn T.A."/>
            <person name="Howarth C."/>
            <person name="Jen D."/>
            <person name="Larson L."/>
            <person name="Lewis B."/>
            <person name="Mehta T."/>
            <person name="Park D."/>
            <person name="Pearson M."/>
            <person name="Richards J."/>
            <person name="Roberts A."/>
            <person name="Saif S."/>
            <person name="Shea T.D."/>
            <person name="Shenoy N."/>
            <person name="Sisk P."/>
            <person name="Stolte C."/>
            <person name="Sykes S.N."/>
            <person name="Thomson T."/>
            <person name="Walk T."/>
            <person name="White J."/>
            <person name="Yandava C."/>
            <person name="Straight P."/>
            <person name="Clardy J."/>
            <person name="Hung D."/>
            <person name="Kolter R."/>
            <person name="Mekalanos J."/>
            <person name="Walker S."/>
            <person name="Walsh C.T."/>
            <person name="Wieland-Brown L.C."/>
            <person name="Haas B."/>
            <person name="Nusbaum C."/>
            <person name="Birren B."/>
        </authorList>
    </citation>
    <scope>NUCLEOTIDE SEQUENCE [LARGE SCALE GENOMIC DNA]</scope>
    <source>
        <strain evidence="2 3">ATCC 53653</strain>
    </source>
</reference>
<evidence type="ECO:0000256" key="1">
    <source>
        <dbReference type="SAM" id="MobiDB-lite"/>
    </source>
</evidence>
<evidence type="ECO:0000313" key="2">
    <source>
        <dbReference type="EMBL" id="EFL22837.1"/>
    </source>
</evidence>
<name>D9WB60_9ACTN</name>
<feature type="compositionally biased region" description="Polar residues" evidence="1">
    <location>
        <begin position="110"/>
        <end position="126"/>
    </location>
</feature>
<organism evidence="2 3">
    <name type="scientific">Streptomyces himastatinicus ATCC 53653</name>
    <dbReference type="NCBI Taxonomy" id="457427"/>
    <lineage>
        <taxon>Bacteria</taxon>
        <taxon>Bacillati</taxon>
        <taxon>Actinomycetota</taxon>
        <taxon>Actinomycetes</taxon>
        <taxon>Kitasatosporales</taxon>
        <taxon>Streptomycetaceae</taxon>
        <taxon>Streptomyces</taxon>
        <taxon>Streptomyces violaceusniger group</taxon>
    </lineage>
</organism>
<keyword evidence="3" id="KW-1185">Reference proteome</keyword>
<dbReference type="STRING" id="457427.SSOG_02551"/>
<dbReference type="AlphaFoldDB" id="D9WB60"/>
<dbReference type="InterPro" id="IPR036689">
    <property type="entry name" value="ESAT-6-like_sf"/>
</dbReference>
<dbReference type="Gene3D" id="1.10.287.1060">
    <property type="entry name" value="ESAT-6-like"/>
    <property type="match status" value="1"/>
</dbReference>
<gene>
    <name evidence="2" type="ORF">SSOG_02551</name>
</gene>
<dbReference type="RefSeq" id="WP_009714657.1">
    <property type="nucleotide sequence ID" value="NZ_GG657754.1"/>
</dbReference>
<dbReference type="OrthoDB" id="4283504at2"/>
<dbReference type="EMBL" id="GG657754">
    <property type="protein sequence ID" value="EFL22837.1"/>
    <property type="molecule type" value="Genomic_DNA"/>
</dbReference>
<proteinExistence type="predicted"/>
<feature type="region of interest" description="Disordered" evidence="1">
    <location>
        <begin position="102"/>
        <end position="126"/>
    </location>
</feature>
<dbReference type="Pfam" id="PF06013">
    <property type="entry name" value="WXG100"/>
    <property type="match status" value="1"/>
</dbReference>